<protein>
    <submittedName>
        <fullName evidence="6">Rapamycin-insensitive companion of mTOR</fullName>
    </submittedName>
</protein>
<dbReference type="SUPFAM" id="SSF48371">
    <property type="entry name" value="ARM repeat"/>
    <property type="match status" value="1"/>
</dbReference>
<evidence type="ECO:0000259" key="4">
    <source>
        <dbReference type="SMART" id="SM01308"/>
    </source>
</evidence>
<comment type="similarity">
    <text evidence="1">Belongs to the RICTOR family.</text>
</comment>
<dbReference type="Proteomes" id="UP000192578">
    <property type="component" value="Unassembled WGS sequence"/>
</dbReference>
<feature type="region of interest" description="Disordered" evidence="2">
    <location>
        <begin position="1"/>
        <end position="31"/>
    </location>
</feature>
<dbReference type="EMBL" id="MTYJ01000088">
    <property type="protein sequence ID" value="OQV15503.1"/>
    <property type="molecule type" value="Genomic_DNA"/>
</dbReference>
<name>A0A1W0WK51_HYPEX</name>
<feature type="compositionally biased region" description="Polar residues" evidence="2">
    <location>
        <begin position="19"/>
        <end position="29"/>
    </location>
</feature>
<feature type="compositionally biased region" description="Basic residues" evidence="2">
    <location>
        <begin position="1"/>
        <end position="13"/>
    </location>
</feature>
<dbReference type="InterPro" id="IPR029451">
    <property type="entry name" value="RICTOR_M"/>
</dbReference>
<accession>A0A1W0WK51</accession>
<proteinExistence type="inferred from homology"/>
<dbReference type="GO" id="GO:0043539">
    <property type="term" value="F:protein serine/threonine kinase activator activity"/>
    <property type="evidence" value="ECO:0007669"/>
    <property type="project" value="TreeGrafter"/>
</dbReference>
<dbReference type="InterPro" id="IPR029452">
    <property type="entry name" value="RICTOR_V"/>
</dbReference>
<dbReference type="InterPro" id="IPR016024">
    <property type="entry name" value="ARM-type_fold"/>
</dbReference>
<feature type="domain" description="Rapamycin-insensitive companion of mTOR middle" evidence="3">
    <location>
        <begin position="507"/>
        <end position="725"/>
    </location>
</feature>
<keyword evidence="7" id="KW-1185">Reference proteome</keyword>
<dbReference type="PANTHER" id="PTHR13298:SF11">
    <property type="entry name" value="RAPAMYCIN-INSENSITIVE COMPANION OF MTOR"/>
    <property type="match status" value="1"/>
</dbReference>
<organism evidence="6 7">
    <name type="scientific">Hypsibius exemplaris</name>
    <name type="common">Freshwater tardigrade</name>
    <dbReference type="NCBI Taxonomy" id="2072580"/>
    <lineage>
        <taxon>Eukaryota</taxon>
        <taxon>Metazoa</taxon>
        <taxon>Ecdysozoa</taxon>
        <taxon>Tardigrada</taxon>
        <taxon>Eutardigrada</taxon>
        <taxon>Parachela</taxon>
        <taxon>Hypsibioidea</taxon>
        <taxon>Hypsibiidae</taxon>
        <taxon>Hypsibius</taxon>
    </lineage>
</organism>
<dbReference type="InterPro" id="IPR029453">
    <property type="entry name" value="Rictor_IV"/>
</dbReference>
<evidence type="ECO:0000259" key="5">
    <source>
        <dbReference type="SMART" id="SM01310"/>
    </source>
</evidence>
<evidence type="ECO:0000256" key="1">
    <source>
        <dbReference type="ARBA" id="ARBA00008878"/>
    </source>
</evidence>
<dbReference type="SMART" id="SM01303">
    <property type="entry name" value="RasGEF_N_2"/>
    <property type="match status" value="1"/>
</dbReference>
<evidence type="ECO:0000256" key="2">
    <source>
        <dbReference type="SAM" id="MobiDB-lite"/>
    </source>
</evidence>
<feature type="domain" description="Rapamycin-insensitive companion of mTOR N-terminal" evidence="4">
    <location>
        <begin position="65"/>
        <end position="429"/>
    </location>
</feature>
<dbReference type="PANTHER" id="PTHR13298">
    <property type="entry name" value="CYTOSOLIC REGULATOR PIANISSIMO"/>
    <property type="match status" value="1"/>
</dbReference>
<dbReference type="Pfam" id="PF14666">
    <property type="entry name" value="RICTOR_M"/>
    <property type="match status" value="1"/>
</dbReference>
<dbReference type="Pfam" id="PF14663">
    <property type="entry name" value="RasGEF_N_2"/>
    <property type="match status" value="1"/>
</dbReference>
<gene>
    <name evidence="6" type="ORF">BV898_10370</name>
</gene>
<dbReference type="SMART" id="SM01310">
    <property type="entry name" value="RICTOR_V"/>
    <property type="match status" value="1"/>
</dbReference>
<evidence type="ECO:0000313" key="6">
    <source>
        <dbReference type="EMBL" id="OQV15503.1"/>
    </source>
</evidence>
<feature type="domain" description="Rapamycin-insensitive companion of mTOR" evidence="5">
    <location>
        <begin position="897"/>
        <end position="969"/>
    </location>
</feature>
<dbReference type="OrthoDB" id="271111at2759"/>
<reference evidence="7" key="1">
    <citation type="submission" date="2017-01" db="EMBL/GenBank/DDBJ databases">
        <title>Comparative genomics of anhydrobiosis in the tardigrade Hypsibius dujardini.</title>
        <authorList>
            <person name="Yoshida Y."/>
            <person name="Koutsovoulos G."/>
            <person name="Laetsch D."/>
            <person name="Stevens L."/>
            <person name="Kumar S."/>
            <person name="Horikawa D."/>
            <person name="Ishino K."/>
            <person name="Komine S."/>
            <person name="Tomita M."/>
            <person name="Blaxter M."/>
            <person name="Arakawa K."/>
        </authorList>
    </citation>
    <scope>NUCLEOTIDE SEQUENCE [LARGE SCALE GENOMIC DNA]</scope>
    <source>
        <strain evidence="7">Z151</strain>
    </source>
</reference>
<dbReference type="InterPro" id="IPR028268">
    <property type="entry name" value="Pianissimo_fam"/>
</dbReference>
<feature type="region of interest" description="Disordered" evidence="2">
    <location>
        <begin position="1050"/>
        <end position="1157"/>
    </location>
</feature>
<dbReference type="Pfam" id="PF14664">
    <property type="entry name" value="RICTOR_N"/>
    <property type="match status" value="1"/>
</dbReference>
<dbReference type="Pfam" id="PF14668">
    <property type="entry name" value="RICTOR_V"/>
    <property type="match status" value="1"/>
</dbReference>
<dbReference type="SMART" id="SM01307">
    <property type="entry name" value="RICTOR_M"/>
    <property type="match status" value="1"/>
</dbReference>
<feature type="compositionally biased region" description="Polar residues" evidence="2">
    <location>
        <begin position="1101"/>
        <end position="1113"/>
    </location>
</feature>
<feature type="compositionally biased region" description="Basic and acidic residues" evidence="2">
    <location>
        <begin position="1080"/>
        <end position="1100"/>
    </location>
</feature>
<dbReference type="GO" id="GO:0051897">
    <property type="term" value="P:positive regulation of phosphatidylinositol 3-kinase/protein kinase B signal transduction"/>
    <property type="evidence" value="ECO:0007669"/>
    <property type="project" value="TreeGrafter"/>
</dbReference>
<dbReference type="SMART" id="SM01308">
    <property type="entry name" value="RICTOR_N"/>
    <property type="match status" value="1"/>
</dbReference>
<comment type="caution">
    <text evidence="6">The sequence shown here is derived from an EMBL/GenBank/DDBJ whole genome shotgun (WGS) entry which is preliminary data.</text>
</comment>
<dbReference type="GO" id="GO:0038203">
    <property type="term" value="P:TORC2 signaling"/>
    <property type="evidence" value="ECO:0007669"/>
    <property type="project" value="TreeGrafter"/>
</dbReference>
<dbReference type="InterPro" id="IPR028267">
    <property type="entry name" value="Pianissimo_N"/>
</dbReference>
<evidence type="ECO:0000259" key="3">
    <source>
        <dbReference type="SMART" id="SM01307"/>
    </source>
</evidence>
<dbReference type="GO" id="GO:0031932">
    <property type="term" value="C:TORC2 complex"/>
    <property type="evidence" value="ECO:0007669"/>
    <property type="project" value="InterPro"/>
</dbReference>
<sequence>MASRARFRARQASRKPAGSASTDPKSTRSIAEEPKLNLAGRNWDDVYKLTLLDSANLKRSIAQRLSQLNHLVRFRRTAGSLESNGVTFSFFRRLIVVGLCDASKEIRGATFRVIRHHISSLHHCDDLLASHVDFYIARAFDLSLDNEMERLQALLLTRKMIQLGHVPSSIVNALTAIAAEGGEERERMSRICLETLCEMLVYCPEHPNIIVVLRTLMDFLMESNSVPLTTAVVASIARFSARSGSCIPPMFCDIAQILHPVTAFEGIEENNKPEAKVSKAVMIQAAKNAVVAAFRTWEGLHLLTASSSGIRSLVGILFLSNQLAQEAVLDIVSHLLYLPADFESPSRSNFDTWSLQENFVADEARALLPHISRTRVNLCANYLAVLLFIFHQNGLIDALVHVISADGKFHQRAFHLLNSYLALANVHLPAEFTSQMQSLHSLVSLATNLKNLGGRVQGADTLADLLRSSSNRDVLVATAHGITPSPSIYLEHVITLASNSVPASPLGKDGEGNLLLRDAVSSMTNHEFISWNWPAISTLLKAKAVHTEDAIGYKFFHRLLFFFKPSNKLFSNVPQKNDLAVCYSRCGCLFLESLITEAPELVEELMADLYKCLSVVKDSPNSDPIFNPLKLFSSCAADYFIFIGRLSSTVPGQTCLHANKLLDLLLSIVTQPDVHESYVKLVISTLYYGHSEDRSAQDIFEKIIVLCSPSVRCYAALHLRTLLRCRMPGFCPWGMERLIAMTSDLNAVVARTAVDIIDEACDEKANLEAFVHARLSLDHLSPMAEFLTARVLGTVCGFNDFPELVTSEVEKWRFGFNRKYATVVEELLNARFLSSELSDDMFHRHSSSQNSRILPEIFVPEHLYGQLVRHPDGCDLVRMEIPFLLSVIKDEAAATSALDVKAALWALGHIGRTAEGMALLSEVEALDLVVRLVAEHSNVSVRGTAFFVIGLWSTTERGADLLKSRDWLAVRHDRHEAWPLVDQRVQYRWEDSSDWMGPSTLGQNSSSLSKPEQILSYTSLPHMGDVRSPSPLIPFDTPFAYIEPAGCNGIQQHKTSRGESGFESSDGGGGLLDSTCVAPADHETEGETRQVRCESAKTDASDFSNSSLTSPSEARSRDLSPRKSTSPEQVRSWVGQPKKRHSPFGLIRSKSGIHGSVDEVVTRPHRSETRNSFREITNSIKQVVRKRHSHHLAPFPSSPTPDVMTATCFVSRPLGESSAKEEKFVGISLPVRRSVWTHLRSSLTTSALIQRDVPCLHGYTSAGDEGSQSGLEIHSTSNCLVCFVAGQDLSLTDRDSPLALQRREILRFIWILATPLGHKAAEQGILQLKNQCPVAFSDPCLYTEVCHLLASLPYKLSIRRLIQELFLDVPIQNGLYPYLEDAVAASEAALDTGITERDS</sequence>
<evidence type="ECO:0000313" key="7">
    <source>
        <dbReference type="Proteomes" id="UP000192578"/>
    </source>
</evidence>